<accession>A0AB73H4K8</accession>
<dbReference type="Proteomes" id="UP000552309">
    <property type="component" value="Unassembled WGS sequence"/>
</dbReference>
<protein>
    <submittedName>
        <fullName evidence="3">Helix-turn-helix transcriptional regulator</fullName>
    </submittedName>
</protein>
<feature type="domain" description="HTH cro/C1-type" evidence="2">
    <location>
        <begin position="14"/>
        <end position="68"/>
    </location>
</feature>
<dbReference type="InterPro" id="IPR010982">
    <property type="entry name" value="Lambda_DNA-bd_dom_sf"/>
</dbReference>
<dbReference type="PANTHER" id="PTHR46558">
    <property type="entry name" value="TRACRIPTIONAL REGULATORY PROTEIN-RELATED-RELATED"/>
    <property type="match status" value="1"/>
</dbReference>
<gene>
    <name evidence="3" type="ORF">HCA89_00205</name>
</gene>
<sequence>MQKENLTLYIGAQIKKLRKKNKITQKDLAKKLGVAPSTITNYETGFRSANQDILFELAEIFGVKIDYFFPNSENDSDTLNLRERELISNYKKLKETDKLKVEGFIMGLYESENKE</sequence>
<name>A0AB73H4K8_LISIO</name>
<proteinExistence type="predicted"/>
<dbReference type="SMART" id="SM00530">
    <property type="entry name" value="HTH_XRE"/>
    <property type="match status" value="1"/>
</dbReference>
<dbReference type="InterPro" id="IPR001387">
    <property type="entry name" value="Cro/C1-type_HTH"/>
</dbReference>
<dbReference type="PANTHER" id="PTHR46558:SF4">
    <property type="entry name" value="DNA-BIDING PHAGE PROTEIN"/>
    <property type="match status" value="1"/>
</dbReference>
<dbReference type="CDD" id="cd00093">
    <property type="entry name" value="HTH_XRE"/>
    <property type="match status" value="1"/>
</dbReference>
<dbReference type="RefSeq" id="WP_185542792.1">
    <property type="nucleotide sequence ID" value="NZ_JAARXV010000001.1"/>
</dbReference>
<evidence type="ECO:0000256" key="1">
    <source>
        <dbReference type="ARBA" id="ARBA00023125"/>
    </source>
</evidence>
<dbReference type="SUPFAM" id="SSF47413">
    <property type="entry name" value="lambda repressor-like DNA-binding domains"/>
    <property type="match status" value="1"/>
</dbReference>
<comment type="caution">
    <text evidence="3">The sequence shown here is derived from an EMBL/GenBank/DDBJ whole genome shotgun (WGS) entry which is preliminary data.</text>
</comment>
<evidence type="ECO:0000313" key="4">
    <source>
        <dbReference type="Proteomes" id="UP000552309"/>
    </source>
</evidence>
<dbReference type="GO" id="GO:0003677">
    <property type="term" value="F:DNA binding"/>
    <property type="evidence" value="ECO:0007669"/>
    <property type="project" value="UniProtKB-KW"/>
</dbReference>
<organism evidence="3 4">
    <name type="scientific">Listeria innocua</name>
    <dbReference type="NCBI Taxonomy" id="1642"/>
    <lineage>
        <taxon>Bacteria</taxon>
        <taxon>Bacillati</taxon>
        <taxon>Bacillota</taxon>
        <taxon>Bacilli</taxon>
        <taxon>Bacillales</taxon>
        <taxon>Listeriaceae</taxon>
        <taxon>Listeria</taxon>
    </lineage>
</organism>
<dbReference type="Gene3D" id="1.10.260.40">
    <property type="entry name" value="lambda repressor-like DNA-binding domains"/>
    <property type="match status" value="1"/>
</dbReference>
<dbReference type="AlphaFoldDB" id="A0AB73H4K8"/>
<reference evidence="3 4" key="1">
    <citation type="submission" date="2020-03" db="EMBL/GenBank/DDBJ databases">
        <title>Soil Listeria distribution.</title>
        <authorList>
            <person name="Liao J."/>
            <person name="Wiedmann M."/>
        </authorList>
    </citation>
    <scope>NUCLEOTIDE SEQUENCE [LARGE SCALE GENOMIC DNA]</scope>
    <source>
        <strain evidence="3 4">FSL L7-0297</strain>
    </source>
</reference>
<dbReference type="EMBL" id="JAARXV010000001">
    <property type="protein sequence ID" value="MBC2140714.1"/>
    <property type="molecule type" value="Genomic_DNA"/>
</dbReference>
<evidence type="ECO:0000259" key="2">
    <source>
        <dbReference type="PROSITE" id="PS50943"/>
    </source>
</evidence>
<keyword evidence="1" id="KW-0238">DNA-binding</keyword>
<evidence type="ECO:0000313" key="3">
    <source>
        <dbReference type="EMBL" id="MBC2140714.1"/>
    </source>
</evidence>
<dbReference type="PROSITE" id="PS50943">
    <property type="entry name" value="HTH_CROC1"/>
    <property type="match status" value="1"/>
</dbReference>
<dbReference type="Pfam" id="PF01381">
    <property type="entry name" value="HTH_3"/>
    <property type="match status" value="1"/>
</dbReference>